<dbReference type="Gene3D" id="1.10.8.430">
    <property type="entry name" value="Helical domain of apoptotic protease-activating factors"/>
    <property type="match status" value="1"/>
</dbReference>
<keyword evidence="4" id="KW-0547">Nucleotide-binding</keyword>
<accession>A0A3B6LQE4</accession>
<dbReference type="GO" id="GO:0006952">
    <property type="term" value="P:defense response"/>
    <property type="evidence" value="ECO:0007669"/>
    <property type="project" value="UniProtKB-KW"/>
</dbReference>
<dbReference type="InterPro" id="IPR002182">
    <property type="entry name" value="NB-ARC"/>
</dbReference>
<keyword evidence="10" id="KW-1185">Reference proteome</keyword>
<dbReference type="SMR" id="A0A3B6LQE4"/>
<dbReference type="Gramene" id="TraesCS5B02G344100.1">
    <property type="protein sequence ID" value="TraesCS5B02G344100.1"/>
    <property type="gene ID" value="TraesCS5B02G344100"/>
</dbReference>
<keyword evidence="5" id="KW-0611">Plant defense</keyword>
<comment type="similarity">
    <text evidence="1">Belongs to the disease resistance NB-LRR family.</text>
</comment>
<dbReference type="Pfam" id="PF18052">
    <property type="entry name" value="Rx_N"/>
    <property type="match status" value="1"/>
</dbReference>
<dbReference type="PRINTS" id="PR00364">
    <property type="entry name" value="DISEASERSIST"/>
</dbReference>
<dbReference type="EnsemblPlants" id="TraesCS5B02G344100.1">
    <property type="protein sequence ID" value="TraesCS5B02G344100.1"/>
    <property type="gene ID" value="TraesCS5B02G344100"/>
</dbReference>
<dbReference type="Gramene" id="TraesCS5B03G0864100.1">
    <property type="protein sequence ID" value="TraesCS5B03G0864100.1.CDS"/>
    <property type="gene ID" value="TraesCS5B03G0864100"/>
</dbReference>
<dbReference type="InterPro" id="IPR041118">
    <property type="entry name" value="Rx_N"/>
</dbReference>
<sequence>MDAHSSPEWRVESPVGSLAIEKPPGAPEKSQAQGHGRREEQQSLCPQPTVTRMHPSEFKELVQPITGQSSGSLPSEAQTQDHQMDEVVQGHSLLPPSAPMSPWSLKYAVKPSSPADTTANDRFGDGYNKRGPQQFGLQVDQTRQTKKTLQKLHTEAPVCAMADAMFRLPAKLDGLLASHGHMLPRGAEDEIPLIKQDLERMIAFLQEHDDSGAEDTCMMVKCLTKEVRELSYDVEDSVDQYVHAANSRRGMLSPRRKKYKVTRRDSRTTTWLSEKLKWRLWMANKIREFSMRSQEALQRYSMFSLGGTGSITAPRRDVSFGSWYPTLHGELVGIDEHLNTLEAWLGKDGEQKLKVVSVVGSGGIGKTTLSKELYRRIRGQFECQAFVRTSRKPHIRRLLLNLLSQVRPHHPPQTWKLHTLIADIRTHLRDKRYLIVIDGIWATHTWDIINRAFPAGNLCSGILITTEVDDLALKCCGYDSKYVLTMKPLGHNDSSKLFLNTTLGPQHECPPELSEAAHSIVRKCAGLPLAMVIVASLLVNQMGKPERWDYVNECLGYDLRTNPSLEGTKHVLNLSYNNLPQQGMYDVSQYIRRGLHYSER</sequence>
<dbReference type="Gene3D" id="3.40.50.300">
    <property type="entry name" value="P-loop containing nucleotide triphosphate hydrolases"/>
    <property type="match status" value="1"/>
</dbReference>
<dbReference type="Gene3D" id="1.20.5.4130">
    <property type="match status" value="1"/>
</dbReference>
<evidence type="ECO:0000256" key="6">
    <source>
        <dbReference type="SAM" id="MobiDB-lite"/>
    </source>
</evidence>
<evidence type="ECO:0000313" key="9">
    <source>
        <dbReference type="EnsemblPlants" id="TraesCS5B02G344100.1"/>
    </source>
</evidence>
<evidence type="ECO:0000256" key="2">
    <source>
        <dbReference type="ARBA" id="ARBA00022614"/>
    </source>
</evidence>
<dbReference type="OMA" id="IWATHTW"/>
<evidence type="ECO:0000256" key="3">
    <source>
        <dbReference type="ARBA" id="ARBA00022737"/>
    </source>
</evidence>
<evidence type="ECO:0000256" key="5">
    <source>
        <dbReference type="ARBA" id="ARBA00022821"/>
    </source>
</evidence>
<keyword evidence="3" id="KW-0677">Repeat</keyword>
<evidence type="ECO:0000313" key="10">
    <source>
        <dbReference type="Proteomes" id="UP000019116"/>
    </source>
</evidence>
<keyword evidence="2" id="KW-0433">Leucine-rich repeat</keyword>
<dbReference type="Gramene" id="TraesCAD_scaffold_035509_01G000200.1">
    <property type="protein sequence ID" value="TraesCAD_scaffold_035509_01G000200.1"/>
    <property type="gene ID" value="TraesCAD_scaffold_035509_01G000200"/>
</dbReference>
<evidence type="ECO:0000256" key="1">
    <source>
        <dbReference type="ARBA" id="ARBA00008894"/>
    </source>
</evidence>
<dbReference type="Pfam" id="PF00931">
    <property type="entry name" value="NB-ARC"/>
    <property type="match status" value="1"/>
</dbReference>
<evidence type="ECO:0000259" key="8">
    <source>
        <dbReference type="Pfam" id="PF18052"/>
    </source>
</evidence>
<dbReference type="Proteomes" id="UP000019116">
    <property type="component" value="Chromosome 5B"/>
</dbReference>
<dbReference type="GO" id="GO:0043531">
    <property type="term" value="F:ADP binding"/>
    <property type="evidence" value="ECO:0007669"/>
    <property type="project" value="InterPro"/>
</dbReference>
<reference evidence="9" key="1">
    <citation type="submission" date="2018-08" db="EMBL/GenBank/DDBJ databases">
        <authorList>
            <person name="Rossello M."/>
        </authorList>
    </citation>
    <scope>NUCLEOTIDE SEQUENCE [LARGE SCALE GENOMIC DNA]</scope>
    <source>
        <strain evidence="9">cv. Chinese Spring</strain>
    </source>
</reference>
<evidence type="ECO:0000259" key="7">
    <source>
        <dbReference type="Pfam" id="PF00931"/>
    </source>
</evidence>
<name>A0A3B6LQE4_WHEAT</name>
<dbReference type="CDD" id="cd14798">
    <property type="entry name" value="RX-CC_like"/>
    <property type="match status" value="1"/>
</dbReference>
<feature type="region of interest" description="Disordered" evidence="6">
    <location>
        <begin position="1"/>
        <end position="57"/>
    </location>
</feature>
<dbReference type="InterPro" id="IPR042197">
    <property type="entry name" value="Apaf_helical"/>
</dbReference>
<dbReference type="InterPro" id="IPR038005">
    <property type="entry name" value="RX-like_CC"/>
</dbReference>
<evidence type="ECO:0008006" key="11">
    <source>
        <dbReference type="Google" id="ProtNLM"/>
    </source>
</evidence>
<reference evidence="9" key="2">
    <citation type="submission" date="2018-10" db="UniProtKB">
        <authorList>
            <consortium name="EnsemblPlants"/>
        </authorList>
    </citation>
    <scope>IDENTIFICATION</scope>
</reference>
<evidence type="ECO:0000256" key="4">
    <source>
        <dbReference type="ARBA" id="ARBA00022741"/>
    </source>
</evidence>
<feature type="domain" description="NB-ARC" evidence="7">
    <location>
        <begin position="335"/>
        <end position="501"/>
    </location>
</feature>
<dbReference type="SUPFAM" id="SSF52540">
    <property type="entry name" value="P-loop containing nucleoside triphosphate hydrolases"/>
    <property type="match status" value="1"/>
</dbReference>
<feature type="compositionally biased region" description="Basic and acidic residues" evidence="6">
    <location>
        <begin position="1"/>
        <end position="11"/>
    </location>
</feature>
<protein>
    <recommendedName>
        <fullName evidence="11">NB-ARC domain-containing protein</fullName>
    </recommendedName>
</protein>
<feature type="domain" description="Disease resistance N-terminal" evidence="8">
    <location>
        <begin position="168"/>
        <end position="255"/>
    </location>
</feature>
<dbReference type="PANTHER" id="PTHR19338:SF48">
    <property type="entry name" value="OS12G0166600 PROTEIN"/>
    <property type="match status" value="1"/>
</dbReference>
<dbReference type="PANTHER" id="PTHR19338">
    <property type="entry name" value="TRANSLOCASE OF INNER MITOCHONDRIAL MEMBRANE 13 HOMOLOG"/>
    <property type="match status" value="1"/>
</dbReference>
<proteinExistence type="inferred from homology"/>
<dbReference type="InterPro" id="IPR027417">
    <property type="entry name" value="P-loop_NTPase"/>
</dbReference>
<organism evidence="9">
    <name type="scientific">Triticum aestivum</name>
    <name type="common">Wheat</name>
    <dbReference type="NCBI Taxonomy" id="4565"/>
    <lineage>
        <taxon>Eukaryota</taxon>
        <taxon>Viridiplantae</taxon>
        <taxon>Streptophyta</taxon>
        <taxon>Embryophyta</taxon>
        <taxon>Tracheophyta</taxon>
        <taxon>Spermatophyta</taxon>
        <taxon>Magnoliopsida</taxon>
        <taxon>Liliopsida</taxon>
        <taxon>Poales</taxon>
        <taxon>Poaceae</taxon>
        <taxon>BOP clade</taxon>
        <taxon>Pooideae</taxon>
        <taxon>Triticodae</taxon>
        <taxon>Triticeae</taxon>
        <taxon>Triticinae</taxon>
        <taxon>Triticum</taxon>
    </lineage>
</organism>
<dbReference type="AlphaFoldDB" id="A0A3B6LQE4"/>